<sequence length="105" mass="11536">MIFQEQMTFAEGLQLTAIAMGIVFILLFAISVTLELFRHIPHGEKKSDTKPAAPVQKVPAVETAGVDWAELEADEDMMVAALVASMEAAGENKDTNYRITRITKL</sequence>
<evidence type="ECO:0000256" key="6">
    <source>
        <dbReference type="SAM" id="Phobius"/>
    </source>
</evidence>
<organism evidence="7 8">
    <name type="scientific">Propionigenium maris DSM 9537</name>
    <dbReference type="NCBI Taxonomy" id="1123000"/>
    <lineage>
        <taxon>Bacteria</taxon>
        <taxon>Fusobacteriati</taxon>
        <taxon>Fusobacteriota</taxon>
        <taxon>Fusobacteriia</taxon>
        <taxon>Fusobacteriales</taxon>
        <taxon>Fusobacteriaceae</taxon>
        <taxon>Propionigenium</taxon>
    </lineage>
</organism>
<dbReference type="EMBL" id="BSDY01000003">
    <property type="protein sequence ID" value="GLI55323.1"/>
    <property type="molecule type" value="Genomic_DNA"/>
</dbReference>
<name>A0A9W6LMC7_9FUSO</name>
<evidence type="ECO:0000256" key="2">
    <source>
        <dbReference type="ARBA" id="ARBA00022475"/>
    </source>
</evidence>
<keyword evidence="2" id="KW-1003">Cell membrane</keyword>
<proteinExistence type="predicted"/>
<accession>A0A9W6LMC7</accession>
<feature type="transmembrane region" description="Helical" evidence="6">
    <location>
        <begin position="12"/>
        <end position="37"/>
    </location>
</feature>
<dbReference type="Pfam" id="PF04277">
    <property type="entry name" value="OAD_gamma"/>
    <property type="match status" value="1"/>
</dbReference>
<evidence type="ECO:0000256" key="1">
    <source>
        <dbReference type="ARBA" id="ARBA00004236"/>
    </source>
</evidence>
<dbReference type="InterPro" id="IPR005899">
    <property type="entry name" value="Na_pump_deCOase"/>
</dbReference>
<gene>
    <name evidence="7" type="ORF">PM10SUCC1_08370</name>
</gene>
<evidence type="ECO:0000256" key="5">
    <source>
        <dbReference type="ARBA" id="ARBA00023136"/>
    </source>
</evidence>
<keyword evidence="4 6" id="KW-1133">Transmembrane helix</keyword>
<reference evidence="7" key="1">
    <citation type="submission" date="2022-12" db="EMBL/GenBank/DDBJ databases">
        <title>Reference genome sequencing for broad-spectrum identification of bacterial and archaeal isolates by mass spectrometry.</title>
        <authorList>
            <person name="Sekiguchi Y."/>
            <person name="Tourlousse D.M."/>
        </authorList>
    </citation>
    <scope>NUCLEOTIDE SEQUENCE</scope>
    <source>
        <strain evidence="7">10succ1</strain>
    </source>
</reference>
<keyword evidence="8" id="KW-1185">Reference proteome</keyword>
<protein>
    <submittedName>
        <fullName evidence="7">Uncharacterized protein</fullName>
    </submittedName>
</protein>
<dbReference type="GO" id="GO:0005886">
    <property type="term" value="C:plasma membrane"/>
    <property type="evidence" value="ECO:0007669"/>
    <property type="project" value="UniProtKB-SubCell"/>
</dbReference>
<dbReference type="GO" id="GO:0015081">
    <property type="term" value="F:sodium ion transmembrane transporter activity"/>
    <property type="evidence" value="ECO:0007669"/>
    <property type="project" value="InterPro"/>
</dbReference>
<dbReference type="GO" id="GO:0036376">
    <property type="term" value="P:sodium ion export across plasma membrane"/>
    <property type="evidence" value="ECO:0007669"/>
    <property type="project" value="InterPro"/>
</dbReference>
<evidence type="ECO:0000256" key="3">
    <source>
        <dbReference type="ARBA" id="ARBA00022692"/>
    </source>
</evidence>
<evidence type="ECO:0000313" key="8">
    <source>
        <dbReference type="Proteomes" id="UP001144471"/>
    </source>
</evidence>
<dbReference type="RefSeq" id="WP_281833698.1">
    <property type="nucleotide sequence ID" value="NZ_BSDY01000003.1"/>
</dbReference>
<comment type="subcellular location">
    <subcellularLocation>
        <location evidence="1">Cell membrane</location>
    </subcellularLocation>
</comment>
<keyword evidence="3 6" id="KW-0812">Transmembrane</keyword>
<dbReference type="AlphaFoldDB" id="A0A9W6LMC7"/>
<dbReference type="Proteomes" id="UP001144471">
    <property type="component" value="Unassembled WGS sequence"/>
</dbReference>
<evidence type="ECO:0000256" key="4">
    <source>
        <dbReference type="ARBA" id="ARBA00022989"/>
    </source>
</evidence>
<evidence type="ECO:0000313" key="7">
    <source>
        <dbReference type="EMBL" id="GLI55323.1"/>
    </source>
</evidence>
<keyword evidence="5 6" id="KW-0472">Membrane</keyword>
<comment type="caution">
    <text evidence="7">The sequence shown here is derived from an EMBL/GenBank/DDBJ whole genome shotgun (WGS) entry which is preliminary data.</text>
</comment>